<evidence type="ECO:0000313" key="2">
    <source>
        <dbReference type="Proteomes" id="UP000652427"/>
    </source>
</evidence>
<dbReference type="Gene3D" id="3.40.50.1820">
    <property type="entry name" value="alpha/beta hydrolase"/>
    <property type="match status" value="1"/>
</dbReference>
<gene>
    <name evidence="1" type="ORF">HUO14_10290</name>
</gene>
<dbReference type="PANTHER" id="PTHR36513">
    <property type="entry name" value="ABC TRANSMEMBRANE TYPE-1 DOMAIN-CONTAINING PROTEIN"/>
    <property type="match status" value="1"/>
</dbReference>
<dbReference type="Proteomes" id="UP000652427">
    <property type="component" value="Unassembled WGS sequence"/>
</dbReference>
<dbReference type="SUPFAM" id="SSF53474">
    <property type="entry name" value="alpha/beta-Hydrolases"/>
    <property type="match status" value="1"/>
</dbReference>
<organism evidence="1 2">
    <name type="scientific">Parasphingorhabdus flavimaris</name>
    <dbReference type="NCBI Taxonomy" id="266812"/>
    <lineage>
        <taxon>Bacteria</taxon>
        <taxon>Pseudomonadati</taxon>
        <taxon>Pseudomonadota</taxon>
        <taxon>Alphaproteobacteria</taxon>
        <taxon>Sphingomonadales</taxon>
        <taxon>Sphingomonadaceae</taxon>
        <taxon>Parasphingorhabdus</taxon>
    </lineage>
</organism>
<dbReference type="RefSeq" id="WP_176279812.1">
    <property type="nucleotide sequence ID" value="NZ_JABWMH010000003.1"/>
</dbReference>
<reference evidence="1 2" key="1">
    <citation type="submission" date="2020-06" db="EMBL/GenBank/DDBJ databases">
        <authorList>
            <person name="Kim S.-J."/>
            <person name="Park S.-J."/>
        </authorList>
    </citation>
    <scope>NUCLEOTIDE SEQUENCE [LARGE SCALE GENOMIC DNA]</scope>
    <source>
        <strain evidence="1 2">SW-151</strain>
    </source>
</reference>
<proteinExistence type="predicted"/>
<keyword evidence="1" id="KW-0378">Hydrolase</keyword>
<accession>A0ABX2N3K6</accession>
<dbReference type="GO" id="GO:0016787">
    <property type="term" value="F:hydrolase activity"/>
    <property type="evidence" value="ECO:0007669"/>
    <property type="project" value="UniProtKB-KW"/>
</dbReference>
<dbReference type="PROSITE" id="PS51257">
    <property type="entry name" value="PROKAR_LIPOPROTEIN"/>
    <property type="match status" value="1"/>
</dbReference>
<name>A0ABX2N3K6_9SPHN</name>
<protein>
    <submittedName>
        <fullName evidence="1">Alpha/beta fold hydrolase</fullName>
    </submittedName>
</protein>
<dbReference type="InterPro" id="IPR029058">
    <property type="entry name" value="AB_hydrolase_fold"/>
</dbReference>
<dbReference type="Pfam" id="PF05990">
    <property type="entry name" value="DUF900"/>
    <property type="match status" value="1"/>
</dbReference>
<dbReference type="PANTHER" id="PTHR36513:SF1">
    <property type="entry name" value="TRANSMEMBRANE PROTEIN"/>
    <property type="match status" value="1"/>
</dbReference>
<dbReference type="InterPro" id="IPR010297">
    <property type="entry name" value="DUF900_hydrolase"/>
</dbReference>
<dbReference type="EMBL" id="JABWMH010000003">
    <property type="protein sequence ID" value="NVD28292.1"/>
    <property type="molecule type" value="Genomic_DNA"/>
</dbReference>
<keyword evidence="2" id="KW-1185">Reference proteome</keyword>
<evidence type="ECO:0000313" key="1">
    <source>
        <dbReference type="EMBL" id="NVD28292.1"/>
    </source>
</evidence>
<sequence>MFADKNLHRFQKLRHLLLILPILVTACISPVQYGDIPHGDYVADERCRPGVQPAEVMADKPYFVVTSRLPDCRTDRVALLNQRSEIVRYGRFGAPQEMEITNAKGKEKLREVIPFALNNEQQWWDDLAAAAVKRDGRILLYVHGFKETFFTSARDSAQISRLSGLDIPVVHYSWPSQGEFLKYAADETNMYYNERQFRSFLAKLAQQPWTKEIILVAHSLGGRLVIPAIEFVDRNSSNADSSNISNIILASPDIDRQDFERDIVETVLTMRRVNNDRRITVYVSAKDRALGLSYNFHGYPRLGRPDCFNPFEAASLRDQGYPERCYAAKTKYDTEPEKSGLTIIDTTAISRGQTGHSDYLRSGPACSDFAAVVNRTENRASKRKASRLLHVFELVPDPDIAETDDVAECRRNPE</sequence>
<comment type="caution">
    <text evidence="1">The sequence shown here is derived from an EMBL/GenBank/DDBJ whole genome shotgun (WGS) entry which is preliminary data.</text>
</comment>